<dbReference type="RefSeq" id="WP_184831343.1">
    <property type="nucleotide sequence ID" value="NZ_BAAAVN010000014.1"/>
</dbReference>
<dbReference type="EMBL" id="JACHNF010000001">
    <property type="protein sequence ID" value="MBB5977400.1"/>
    <property type="molecule type" value="Genomic_DNA"/>
</dbReference>
<dbReference type="InterPro" id="IPR046540">
    <property type="entry name" value="DMFA2_C"/>
</dbReference>
<dbReference type="AlphaFoldDB" id="A0A841DL51"/>
<organism evidence="2 3">
    <name type="scientific">Kribbella solani</name>
    <dbReference type="NCBI Taxonomy" id="236067"/>
    <lineage>
        <taxon>Bacteria</taxon>
        <taxon>Bacillati</taxon>
        <taxon>Actinomycetota</taxon>
        <taxon>Actinomycetes</taxon>
        <taxon>Propionibacteriales</taxon>
        <taxon>Kribbellaceae</taxon>
        <taxon>Kribbella</taxon>
    </lineage>
</organism>
<evidence type="ECO:0000259" key="1">
    <source>
        <dbReference type="Pfam" id="PF20254"/>
    </source>
</evidence>
<proteinExistence type="predicted"/>
<dbReference type="GO" id="GO:0050116">
    <property type="term" value="F:N,N-dimethylformamidase activity"/>
    <property type="evidence" value="ECO:0007669"/>
    <property type="project" value="UniProtKB-EC"/>
</dbReference>
<comment type="caution">
    <text evidence="2">The sequence shown here is derived from an EMBL/GenBank/DDBJ whole genome shotgun (WGS) entry which is preliminary data.</text>
</comment>
<dbReference type="Proteomes" id="UP000558997">
    <property type="component" value="Unassembled WGS sequence"/>
</dbReference>
<keyword evidence="3" id="KW-1185">Reference proteome</keyword>
<evidence type="ECO:0000313" key="2">
    <source>
        <dbReference type="EMBL" id="MBB5977400.1"/>
    </source>
</evidence>
<evidence type="ECO:0000313" key="3">
    <source>
        <dbReference type="Proteomes" id="UP000558997"/>
    </source>
</evidence>
<sequence length="699" mass="75946">MGYDIVGYAPKWHARPGDRVPIHVSSRCPEFWVHLLRVTDFLGDGDAWAHCPVELPPAGPFAAADIPLVTGSYFHARESNLELAELSIEVTLWTRAPQTEPSTLLQYVGEHGLLSLDLTPDQSFVIRHGDQEYATTLTLRPRRWTKVALAISADSITLSTDATSEYLAVRAEPGVLRELLIGGVIDPRSPSGGRGRLDAKIEAPALRTLDGDLITKWNLGRLPYAGDVPDSYQVFADSRLVNEPTRAVTGSAWRGRSLSFEDAPAEYAAAYLHRDDLGDAGWPIGVELDLPAGTRSGVLCAVLSVDEVPRFDDPGRFFPVSVFVAPPPDSAPDVTLVLPTFSYRSYANNGYWEDAPADVYTTKGASTSQHVYDYLAETGMLSLYGLHPDGSGVHLASLKRPQATMRPDWVYQLVGRPHQLSADLSIVNWLSRSGLSWAVTTDEFLDQEGVAALAGCRTVLTGSHPEYSTENLLDAYDDHLASGGNLMYLGGNGFILRVDVPADRPWMQELRRGNHDRNMWNDEPGELRHQVSGQQGGLWRHAGRPPNLLTGLGYCAIGFSRDTAYAAPADLEVDALPPRLAAVMGDVGADPFGLCGFELDCHDVTLGSDVDCVVLGRAVDIPPEYRPVTEYLSLDGDPVRAVANALRGDVVWRRTGAGGQVFAVGSISWTRHLSAADDPGRCREIMTAVLTDMTTEAPA</sequence>
<reference evidence="2 3" key="1">
    <citation type="submission" date="2020-08" db="EMBL/GenBank/DDBJ databases">
        <title>Sequencing the genomes of 1000 actinobacteria strains.</title>
        <authorList>
            <person name="Klenk H.-P."/>
        </authorList>
    </citation>
    <scope>NUCLEOTIDE SEQUENCE [LARGE SCALE GENOMIC DNA]</scope>
    <source>
        <strain evidence="2 3">DSM 17294</strain>
    </source>
</reference>
<feature type="domain" description="N,N-dimethylformamidase beta subunit-like C-terminal" evidence="1">
    <location>
        <begin position="245"/>
        <end position="674"/>
    </location>
</feature>
<dbReference type="Pfam" id="PF20254">
    <property type="entry name" value="DMFA2_C"/>
    <property type="match status" value="1"/>
</dbReference>
<gene>
    <name evidence="2" type="ORF">HDA44_000741</name>
</gene>
<dbReference type="EC" id="3.5.1.56" evidence="2"/>
<name>A0A841DL51_9ACTN</name>
<accession>A0A841DL51</accession>
<keyword evidence="2" id="KW-0378">Hydrolase</keyword>
<protein>
    <submittedName>
        <fullName evidence="2">N,N-dimethylformamidase</fullName>
        <ecNumber evidence="2">3.5.1.56</ecNumber>
    </submittedName>
</protein>